<dbReference type="Gene3D" id="3.90.550.10">
    <property type="entry name" value="Spore Coat Polysaccharide Biosynthesis Protein SpsA, Chain A"/>
    <property type="match status" value="1"/>
</dbReference>
<dbReference type="AlphaFoldDB" id="A0A3M0G8N2"/>
<protein>
    <submittedName>
        <fullName evidence="5">Glycosyltransferase family 2 protein</fullName>
    </submittedName>
</protein>
<comment type="caution">
    <text evidence="5">The sequence shown here is derived from an EMBL/GenBank/DDBJ whole genome shotgun (WGS) entry which is preliminary data.</text>
</comment>
<sequence length="512" mass="59531">MIIVYHIAGLVSAVEDDLGNPVSYHKKVATEVLLECAKQFPEKLILWCSEQAREFINLSDIKKLFHHRRLMLSYGDVTHPFLSNHIGYIEDSPFIKVNPDVTYPTWQMHSFIGGLHASVLNAITTKIDTNKTLDFFLNMLSRKLQPRGLICQSEPRLLKEPNLANSQKATTKELYAFIKQNYKKRWLFFMLLMQVRYEKLFPVFTLIGALFLEKKTALEIDFNEIPWDSTLSIEEPFTVDVVIPTLGRKEYLHDVLLDFKNQSHLPERIIIVEQNPEPHSKTALDYIASEEWPFEIIHIFTHQTGACNARNLAIAKSNADWVFLFDDDGRLEPNVLNQIKHTLEKTGALCINMSYLQNGEVETNKRIKQWPYFGSGCSLVHKNIINKAFFDMALEHGYGEDVDFGMQIRNLGADVLYIPEIQIRHLKAPTGGFRSTPSFPWKDDKIQPKPSPQIMYHRTKNTTLEQLRGYKWILFFKYFRSQSIKNPFTYVRYYKKAWSSSRLWASKLPLDE</sequence>
<evidence type="ECO:0000256" key="2">
    <source>
        <dbReference type="ARBA" id="ARBA00022676"/>
    </source>
</evidence>
<accession>A0A3M0G8N2</accession>
<dbReference type="InterPro" id="IPR029044">
    <property type="entry name" value="Nucleotide-diphossugar_trans"/>
</dbReference>
<evidence type="ECO:0000313" key="6">
    <source>
        <dbReference type="Proteomes" id="UP000281985"/>
    </source>
</evidence>
<reference evidence="5 6" key="1">
    <citation type="submission" date="2018-10" db="EMBL/GenBank/DDBJ databases">
        <title>Dokdonia luteus sp. nov., isolated from sea water.</title>
        <authorList>
            <person name="Zhou L.Y."/>
            <person name="Du Z.J."/>
        </authorList>
    </citation>
    <scope>NUCLEOTIDE SEQUENCE [LARGE SCALE GENOMIC DNA]</scope>
    <source>
        <strain evidence="5 6">SH27</strain>
    </source>
</reference>
<dbReference type="SUPFAM" id="SSF53448">
    <property type="entry name" value="Nucleotide-diphospho-sugar transferases"/>
    <property type="match status" value="1"/>
</dbReference>
<dbReference type="PANTHER" id="PTHR43179:SF12">
    <property type="entry name" value="GALACTOFURANOSYLTRANSFERASE GLFT2"/>
    <property type="match status" value="1"/>
</dbReference>
<dbReference type="EMBL" id="REFV01000011">
    <property type="protein sequence ID" value="RMB57409.1"/>
    <property type="molecule type" value="Genomic_DNA"/>
</dbReference>
<evidence type="ECO:0000313" key="5">
    <source>
        <dbReference type="EMBL" id="RMB57409.1"/>
    </source>
</evidence>
<dbReference type="GO" id="GO:0016757">
    <property type="term" value="F:glycosyltransferase activity"/>
    <property type="evidence" value="ECO:0007669"/>
    <property type="project" value="UniProtKB-KW"/>
</dbReference>
<dbReference type="OrthoDB" id="1326385at2"/>
<evidence type="ECO:0000256" key="1">
    <source>
        <dbReference type="ARBA" id="ARBA00006739"/>
    </source>
</evidence>
<proteinExistence type="inferred from homology"/>
<keyword evidence="3 5" id="KW-0808">Transferase</keyword>
<comment type="similarity">
    <text evidence="1">Belongs to the glycosyltransferase 2 family.</text>
</comment>
<dbReference type="PANTHER" id="PTHR43179">
    <property type="entry name" value="RHAMNOSYLTRANSFERASE WBBL"/>
    <property type="match status" value="1"/>
</dbReference>
<gene>
    <name evidence="5" type="ORF">EAX61_11730</name>
</gene>
<dbReference type="Proteomes" id="UP000281985">
    <property type="component" value="Unassembled WGS sequence"/>
</dbReference>
<dbReference type="RefSeq" id="WP_121917887.1">
    <property type="nucleotide sequence ID" value="NZ_REFV01000011.1"/>
</dbReference>
<dbReference type="CDD" id="cd00761">
    <property type="entry name" value="Glyco_tranf_GTA_type"/>
    <property type="match status" value="1"/>
</dbReference>
<keyword evidence="2" id="KW-0328">Glycosyltransferase</keyword>
<evidence type="ECO:0000256" key="3">
    <source>
        <dbReference type="ARBA" id="ARBA00022679"/>
    </source>
</evidence>
<feature type="domain" description="Glycosyltransferase 2-like" evidence="4">
    <location>
        <begin position="241"/>
        <end position="369"/>
    </location>
</feature>
<organism evidence="5 6">
    <name type="scientific">Dokdonia sinensis</name>
    <dbReference type="NCBI Taxonomy" id="2479847"/>
    <lineage>
        <taxon>Bacteria</taxon>
        <taxon>Pseudomonadati</taxon>
        <taxon>Bacteroidota</taxon>
        <taxon>Flavobacteriia</taxon>
        <taxon>Flavobacteriales</taxon>
        <taxon>Flavobacteriaceae</taxon>
        <taxon>Dokdonia</taxon>
    </lineage>
</organism>
<keyword evidence="6" id="KW-1185">Reference proteome</keyword>
<name>A0A3M0G8N2_9FLAO</name>
<dbReference type="Pfam" id="PF00535">
    <property type="entry name" value="Glycos_transf_2"/>
    <property type="match status" value="1"/>
</dbReference>
<dbReference type="InterPro" id="IPR001173">
    <property type="entry name" value="Glyco_trans_2-like"/>
</dbReference>
<evidence type="ECO:0000259" key="4">
    <source>
        <dbReference type="Pfam" id="PF00535"/>
    </source>
</evidence>